<proteinExistence type="predicted"/>
<protein>
    <submittedName>
        <fullName evidence="1">Uncharacterized protein</fullName>
    </submittedName>
</protein>
<dbReference type="Proteomes" id="UP000028712">
    <property type="component" value="Unassembled WGS sequence"/>
</dbReference>
<reference evidence="1 3" key="1">
    <citation type="submission" date="2014-07" db="EMBL/GenBank/DDBJ databases">
        <title>Genome of Flavobacterium hydatis DSM 2063.</title>
        <authorList>
            <person name="Pipes S.E."/>
            <person name="Stropko S.J."/>
            <person name="Newman J.D."/>
        </authorList>
    </citation>
    <scope>NUCLEOTIDE SEQUENCE [LARGE SCALE GENOMIC DNA]</scope>
    <source>
        <strain evidence="1 3">DSM 2063</strain>
    </source>
</reference>
<evidence type="ECO:0000313" key="4">
    <source>
        <dbReference type="Proteomes" id="UP000198424"/>
    </source>
</evidence>
<reference evidence="2 4" key="2">
    <citation type="submission" date="2016-11" db="EMBL/GenBank/DDBJ databases">
        <title>Whole genomes of Flavobacteriaceae.</title>
        <authorList>
            <person name="Stine C."/>
            <person name="Li C."/>
            <person name="Tadesse D."/>
        </authorList>
    </citation>
    <scope>NUCLEOTIDE SEQUENCE [LARGE SCALE GENOMIC DNA]</scope>
    <source>
        <strain evidence="2 4">ATCC 29551</strain>
    </source>
</reference>
<dbReference type="EMBL" id="JPRM01000036">
    <property type="protein sequence ID" value="KFF11143.1"/>
    <property type="molecule type" value="Genomic_DNA"/>
</dbReference>
<dbReference type="OrthoDB" id="1356084at2"/>
<keyword evidence="4" id="KW-1185">Reference proteome</keyword>
<dbReference type="RefSeq" id="WP_035626105.1">
    <property type="nucleotide sequence ID" value="NZ_JBEWQG010000007.1"/>
</dbReference>
<evidence type="ECO:0000313" key="1">
    <source>
        <dbReference type="EMBL" id="KFF11143.1"/>
    </source>
</evidence>
<dbReference type="AlphaFoldDB" id="A0A086A379"/>
<dbReference type="eggNOG" id="ENOG5031DB2">
    <property type="taxonomic scope" value="Bacteria"/>
</dbReference>
<accession>A0A086A379</accession>
<organism evidence="1 3">
    <name type="scientific">Flavobacterium hydatis</name>
    <name type="common">Cytophaga aquatilis</name>
    <dbReference type="NCBI Taxonomy" id="991"/>
    <lineage>
        <taxon>Bacteria</taxon>
        <taxon>Pseudomonadati</taxon>
        <taxon>Bacteroidota</taxon>
        <taxon>Flavobacteriia</taxon>
        <taxon>Flavobacteriales</taxon>
        <taxon>Flavobacteriaceae</taxon>
        <taxon>Flavobacterium</taxon>
    </lineage>
</organism>
<comment type="caution">
    <text evidence="1">The sequence shown here is derived from an EMBL/GenBank/DDBJ whole genome shotgun (WGS) entry which is preliminary data.</text>
</comment>
<sequence length="231" mass="27041">MKYYQIDVSAEPKIIGVNNGIHQIEIAKKSMQEDITFKEFLSFFSTQNADFWKRQNEIKNLKIPVIKAKLLKKAKVTDIMGYTENISFLNGVYSEKYINILKAFNIGSYTTFEVAIDSVIEKYYMLFIETVCLDQINFEKSILYTGFKPRNYNVQYHNINSYEEFKEFIKQKPIYDFERISIPKESLGKDVVKIQASGKPFYSEKLIDFLLDCGITGLQVNYNNSIELDFY</sequence>
<evidence type="ECO:0000313" key="3">
    <source>
        <dbReference type="Proteomes" id="UP000028712"/>
    </source>
</evidence>
<name>A0A086A379_FLAHY</name>
<dbReference type="Proteomes" id="UP000198424">
    <property type="component" value="Unassembled WGS sequence"/>
</dbReference>
<evidence type="ECO:0000313" key="2">
    <source>
        <dbReference type="EMBL" id="OXA97801.1"/>
    </source>
</evidence>
<gene>
    <name evidence="2" type="ORF">B0A62_02795</name>
    <name evidence="1" type="ORF">IW20_19555</name>
</gene>
<dbReference type="EMBL" id="MUGY01000002">
    <property type="protein sequence ID" value="OXA97801.1"/>
    <property type="molecule type" value="Genomic_DNA"/>
</dbReference>